<comment type="function">
    <text evidence="3">Responsible for synthesis of pseudouridine from uracil.</text>
</comment>
<evidence type="ECO:0000256" key="3">
    <source>
        <dbReference type="RuleBase" id="RU362028"/>
    </source>
</evidence>
<dbReference type="InterPro" id="IPR020103">
    <property type="entry name" value="PsdUridine_synth_cat_dom_sf"/>
</dbReference>
<accession>A0A2W2AAS7</accession>
<dbReference type="GO" id="GO:0000455">
    <property type="term" value="P:enzyme-directed rRNA pseudouridine synthesis"/>
    <property type="evidence" value="ECO:0007669"/>
    <property type="project" value="TreeGrafter"/>
</dbReference>
<comment type="similarity">
    <text evidence="1 3">Belongs to the pseudouridine synthase RluA family.</text>
</comment>
<evidence type="ECO:0000313" key="6">
    <source>
        <dbReference type="Proteomes" id="UP000248745"/>
    </source>
</evidence>
<organism evidence="5 6">
    <name type="scientific">Taibaiella soli</name>
    <dbReference type="NCBI Taxonomy" id="1649169"/>
    <lineage>
        <taxon>Bacteria</taxon>
        <taxon>Pseudomonadati</taxon>
        <taxon>Bacteroidota</taxon>
        <taxon>Chitinophagia</taxon>
        <taxon>Chitinophagales</taxon>
        <taxon>Chitinophagaceae</taxon>
        <taxon>Taibaiella</taxon>
    </lineage>
</organism>
<dbReference type="GO" id="GO:0003723">
    <property type="term" value="F:RNA binding"/>
    <property type="evidence" value="ECO:0007669"/>
    <property type="project" value="InterPro"/>
</dbReference>
<keyword evidence="3" id="KW-0413">Isomerase</keyword>
<evidence type="ECO:0000313" key="5">
    <source>
        <dbReference type="EMBL" id="PZF72381.1"/>
    </source>
</evidence>
<comment type="catalytic activity">
    <reaction evidence="3">
        <text>a uridine in RNA = a pseudouridine in RNA</text>
        <dbReference type="Rhea" id="RHEA:48348"/>
        <dbReference type="Rhea" id="RHEA-COMP:12068"/>
        <dbReference type="Rhea" id="RHEA-COMP:12069"/>
        <dbReference type="ChEBI" id="CHEBI:65314"/>
        <dbReference type="ChEBI" id="CHEBI:65315"/>
    </reaction>
</comment>
<keyword evidence="6" id="KW-1185">Reference proteome</keyword>
<dbReference type="OrthoDB" id="9807829at2"/>
<dbReference type="EMBL" id="QKTW01000018">
    <property type="protein sequence ID" value="PZF72381.1"/>
    <property type="molecule type" value="Genomic_DNA"/>
</dbReference>
<dbReference type="InterPro" id="IPR006225">
    <property type="entry name" value="PsdUridine_synth_RluC/D"/>
</dbReference>
<dbReference type="EC" id="5.4.99.-" evidence="3"/>
<sequence>MKLETIYEDDDLIIVNKPGGLLVIPDRFDATLPCLRRLLEAQLNQQVFVVHRLDRDTSGVICFAKNEQTHKYLSQLFQEHDVLKMYAGLVHGRVVPEEGRIETPIAEHPAVKGKMIAAKKGKPSITDYRVVEQWPLYSLLQFQIHTGRTHQIRVHMQSIGHSIVCDELYGDGKPFLLSVIKRKYKLSDKEESERPLLNRLGLHAYRLAFVKEDGTQIVAEAPIPKDIAACVNQLNKWCATN</sequence>
<dbReference type="InterPro" id="IPR006145">
    <property type="entry name" value="PsdUridine_synth_RsuA/RluA"/>
</dbReference>
<feature type="domain" description="Pseudouridine synthase RsuA/RluA-like" evidence="4">
    <location>
        <begin position="11"/>
        <end position="158"/>
    </location>
</feature>
<dbReference type="Pfam" id="PF00849">
    <property type="entry name" value="PseudoU_synth_2"/>
    <property type="match status" value="1"/>
</dbReference>
<dbReference type="AlphaFoldDB" id="A0A2W2AAS7"/>
<dbReference type="PANTHER" id="PTHR21600:SF87">
    <property type="entry name" value="RNA PSEUDOURIDYLATE SYNTHASE DOMAIN-CONTAINING PROTEIN 1"/>
    <property type="match status" value="1"/>
</dbReference>
<reference evidence="5 6" key="1">
    <citation type="submission" date="2018-06" db="EMBL/GenBank/DDBJ databases">
        <title>Mucibacter soli gen. nov., sp. nov., a new member of the family Chitinophagaceae producing mucin.</title>
        <authorList>
            <person name="Kim M.-K."/>
            <person name="Park S."/>
            <person name="Kim T.-S."/>
            <person name="Joung Y."/>
            <person name="Han J.-H."/>
            <person name="Kim S.B."/>
        </authorList>
    </citation>
    <scope>NUCLEOTIDE SEQUENCE [LARGE SCALE GENOMIC DNA]</scope>
    <source>
        <strain evidence="5 6">R1-15</strain>
    </source>
</reference>
<gene>
    <name evidence="5" type="ORF">DN068_13585</name>
</gene>
<dbReference type="InterPro" id="IPR050188">
    <property type="entry name" value="RluA_PseudoU_synthase"/>
</dbReference>
<proteinExistence type="inferred from homology"/>
<dbReference type="GO" id="GO:0140098">
    <property type="term" value="F:catalytic activity, acting on RNA"/>
    <property type="evidence" value="ECO:0007669"/>
    <property type="project" value="UniProtKB-ARBA"/>
</dbReference>
<dbReference type="GO" id="GO:0009982">
    <property type="term" value="F:pseudouridine synthase activity"/>
    <property type="evidence" value="ECO:0007669"/>
    <property type="project" value="InterPro"/>
</dbReference>
<dbReference type="Gene3D" id="3.30.2350.10">
    <property type="entry name" value="Pseudouridine synthase"/>
    <property type="match status" value="1"/>
</dbReference>
<dbReference type="SUPFAM" id="SSF55120">
    <property type="entry name" value="Pseudouridine synthase"/>
    <property type="match status" value="1"/>
</dbReference>
<dbReference type="PANTHER" id="PTHR21600">
    <property type="entry name" value="MITOCHONDRIAL RNA PSEUDOURIDINE SYNTHASE"/>
    <property type="match status" value="1"/>
</dbReference>
<dbReference type="CDD" id="cd02869">
    <property type="entry name" value="PseudoU_synth_RluA_like"/>
    <property type="match status" value="1"/>
</dbReference>
<evidence type="ECO:0000256" key="2">
    <source>
        <dbReference type="PIRSR" id="PIRSR606225-1"/>
    </source>
</evidence>
<dbReference type="RefSeq" id="WP_110999476.1">
    <property type="nucleotide sequence ID" value="NZ_QKTW01000018.1"/>
</dbReference>
<dbReference type="NCBIfam" id="TIGR00005">
    <property type="entry name" value="rluA_subfam"/>
    <property type="match status" value="1"/>
</dbReference>
<evidence type="ECO:0000259" key="4">
    <source>
        <dbReference type="Pfam" id="PF00849"/>
    </source>
</evidence>
<protein>
    <recommendedName>
        <fullName evidence="3">Pseudouridine synthase</fullName>
        <ecNumber evidence="3">5.4.99.-</ecNumber>
    </recommendedName>
</protein>
<name>A0A2W2AAS7_9BACT</name>
<dbReference type="Proteomes" id="UP000248745">
    <property type="component" value="Unassembled WGS sequence"/>
</dbReference>
<comment type="caution">
    <text evidence="5">The sequence shown here is derived from an EMBL/GenBank/DDBJ whole genome shotgun (WGS) entry which is preliminary data.</text>
</comment>
<feature type="active site" evidence="2">
    <location>
        <position position="54"/>
    </location>
</feature>
<evidence type="ECO:0000256" key="1">
    <source>
        <dbReference type="ARBA" id="ARBA00010876"/>
    </source>
</evidence>